<evidence type="ECO:0000313" key="2">
    <source>
        <dbReference type="Proteomes" id="UP001548713"/>
    </source>
</evidence>
<keyword evidence="2" id="KW-1185">Reference proteome</keyword>
<evidence type="ECO:0000313" key="1">
    <source>
        <dbReference type="EMBL" id="MET1756202.1"/>
    </source>
</evidence>
<dbReference type="EMBL" id="JBEWLY010000019">
    <property type="protein sequence ID" value="MET1756202.1"/>
    <property type="molecule type" value="Genomic_DNA"/>
</dbReference>
<protein>
    <recommendedName>
        <fullName evidence="3">DUF2336 domain-containing protein</fullName>
    </recommendedName>
</protein>
<sequence>MIEAPVRTTSPASVEETLRAEIARGDAVANAVQPILPFLLAQPDNSMVGDDILARVRGMMSHLADQLLDVLAGGSPAAGGQIRHHAQIETVTQALRQAPELLGHLHALALEWQLTERLQRGLAVDPVVPPLMQSALASPERAMRELAMELVNAQTRWHQSQRRMQLSLLELPPEQLDAAWGALRSSVTGEGRFAAAEAKIHSCYDEEAGRLALAKRLLASMGRSVGVALDVIQAGASLFVTALALGSGQTRDAVCLSTHRTQLTRLALTLRATGLGVDVIERQVLMLHPEAMLPRGLDRLSPDRATAILTNTRVEAL</sequence>
<proteinExistence type="predicted"/>
<gene>
    <name evidence="1" type="ORF">ABVV53_12160</name>
</gene>
<accession>A0ABV2D2U8</accession>
<dbReference type="RefSeq" id="WP_353984693.1">
    <property type="nucleotide sequence ID" value="NZ_JBEWLY010000019.1"/>
</dbReference>
<evidence type="ECO:0008006" key="3">
    <source>
        <dbReference type="Google" id="ProtNLM"/>
    </source>
</evidence>
<name>A0ABV2D2U8_9SPHN</name>
<dbReference type="Proteomes" id="UP001548713">
    <property type="component" value="Unassembled WGS sequence"/>
</dbReference>
<comment type="caution">
    <text evidence="1">The sequence shown here is derived from an EMBL/GenBank/DDBJ whole genome shotgun (WGS) entry which is preliminary data.</text>
</comment>
<organism evidence="1 2">
    <name type="scientific">Novosphingobium kalidii</name>
    <dbReference type="NCBI Taxonomy" id="3230299"/>
    <lineage>
        <taxon>Bacteria</taxon>
        <taxon>Pseudomonadati</taxon>
        <taxon>Pseudomonadota</taxon>
        <taxon>Alphaproteobacteria</taxon>
        <taxon>Sphingomonadales</taxon>
        <taxon>Sphingomonadaceae</taxon>
        <taxon>Novosphingobium</taxon>
    </lineage>
</organism>
<reference evidence="1 2" key="1">
    <citation type="submission" date="2024-07" db="EMBL/GenBank/DDBJ databases">
        <title>Novosphingobium kalidii RD2P27.</title>
        <authorList>
            <person name="Sun J.-Q."/>
        </authorList>
    </citation>
    <scope>NUCLEOTIDE SEQUENCE [LARGE SCALE GENOMIC DNA]</scope>
    <source>
        <strain evidence="1 2">RD2P27</strain>
    </source>
</reference>